<accession>A0AAE1PZA5</accession>
<dbReference type="GO" id="GO:0033617">
    <property type="term" value="P:mitochondrial respiratory chain complex IV assembly"/>
    <property type="evidence" value="ECO:0007669"/>
    <property type="project" value="TreeGrafter"/>
</dbReference>
<evidence type="ECO:0000256" key="5">
    <source>
        <dbReference type="SAM" id="MobiDB-lite"/>
    </source>
</evidence>
<dbReference type="GO" id="GO:0005739">
    <property type="term" value="C:mitochondrion"/>
    <property type="evidence" value="ECO:0007669"/>
    <property type="project" value="UniProtKB-SubCell"/>
</dbReference>
<evidence type="ECO:0008006" key="8">
    <source>
        <dbReference type="Google" id="ProtNLM"/>
    </source>
</evidence>
<dbReference type="EMBL" id="JAWZYT010000955">
    <property type="protein sequence ID" value="KAK4317078.1"/>
    <property type="molecule type" value="Genomic_DNA"/>
</dbReference>
<evidence type="ECO:0000313" key="6">
    <source>
        <dbReference type="EMBL" id="KAK4317078.1"/>
    </source>
</evidence>
<proteinExistence type="inferred from homology"/>
<keyword evidence="3" id="KW-0809">Transit peptide</keyword>
<feature type="region of interest" description="Disordered" evidence="5">
    <location>
        <begin position="66"/>
        <end position="91"/>
    </location>
</feature>
<comment type="similarity">
    <text evidence="2">Belongs to the PET117 family.</text>
</comment>
<comment type="subcellular location">
    <subcellularLocation>
        <location evidence="1">Mitochondrion</location>
    </subcellularLocation>
</comment>
<protein>
    <recommendedName>
        <fullName evidence="8">PET117 polypeptide</fullName>
    </recommendedName>
</protein>
<organism evidence="6 7">
    <name type="scientific">Petrolisthes manimaculis</name>
    <dbReference type="NCBI Taxonomy" id="1843537"/>
    <lineage>
        <taxon>Eukaryota</taxon>
        <taxon>Metazoa</taxon>
        <taxon>Ecdysozoa</taxon>
        <taxon>Arthropoda</taxon>
        <taxon>Crustacea</taxon>
        <taxon>Multicrustacea</taxon>
        <taxon>Malacostraca</taxon>
        <taxon>Eumalacostraca</taxon>
        <taxon>Eucarida</taxon>
        <taxon>Decapoda</taxon>
        <taxon>Pleocyemata</taxon>
        <taxon>Anomura</taxon>
        <taxon>Galatheoidea</taxon>
        <taxon>Porcellanidae</taxon>
        <taxon>Petrolisthes</taxon>
    </lineage>
</organism>
<reference evidence="6" key="1">
    <citation type="submission" date="2023-11" db="EMBL/GenBank/DDBJ databases">
        <title>Genome assemblies of two species of porcelain crab, Petrolisthes cinctipes and Petrolisthes manimaculis (Anomura: Porcellanidae).</title>
        <authorList>
            <person name="Angst P."/>
        </authorList>
    </citation>
    <scope>NUCLEOTIDE SEQUENCE</scope>
    <source>
        <strain evidence="6">PB745_02</strain>
        <tissue evidence="6">Gill</tissue>
    </source>
</reference>
<keyword evidence="4" id="KW-0496">Mitochondrion</keyword>
<keyword evidence="7" id="KW-1185">Reference proteome</keyword>
<dbReference type="InterPro" id="IPR031568">
    <property type="entry name" value="Pet117"/>
</dbReference>
<gene>
    <name evidence="6" type="ORF">Pmani_011828</name>
</gene>
<sequence length="91" mass="10535">MSIASKVTLGVACCVSTAIVSYVHVKQNVDREKLHEGVIMDVERQQRRKAENLYVLQQQSDLTKQLRQQQQQQQQQQQHEQQQQDGSQDNS</sequence>
<evidence type="ECO:0000313" key="7">
    <source>
        <dbReference type="Proteomes" id="UP001292094"/>
    </source>
</evidence>
<dbReference type="Pfam" id="PF15786">
    <property type="entry name" value="PET117"/>
    <property type="match status" value="1"/>
</dbReference>
<dbReference type="PANTHER" id="PTHR28163:SF1">
    <property type="entry name" value="PROTEIN PET117 HOMOLOG, MITOCHONDRIAL"/>
    <property type="match status" value="1"/>
</dbReference>
<evidence type="ECO:0000256" key="4">
    <source>
        <dbReference type="ARBA" id="ARBA00023128"/>
    </source>
</evidence>
<dbReference type="AlphaFoldDB" id="A0AAE1PZA5"/>
<evidence type="ECO:0000256" key="3">
    <source>
        <dbReference type="ARBA" id="ARBA00022946"/>
    </source>
</evidence>
<evidence type="ECO:0000256" key="1">
    <source>
        <dbReference type="ARBA" id="ARBA00004173"/>
    </source>
</evidence>
<dbReference type="Proteomes" id="UP001292094">
    <property type="component" value="Unassembled WGS sequence"/>
</dbReference>
<comment type="caution">
    <text evidence="6">The sequence shown here is derived from an EMBL/GenBank/DDBJ whole genome shotgun (WGS) entry which is preliminary data.</text>
</comment>
<name>A0AAE1PZA5_9EUCA</name>
<dbReference type="PANTHER" id="PTHR28163">
    <property type="entry name" value="PROTEIN PET117 HOMOLOG, MITOCHONDRIAL"/>
    <property type="match status" value="1"/>
</dbReference>
<evidence type="ECO:0000256" key="2">
    <source>
        <dbReference type="ARBA" id="ARBA00008197"/>
    </source>
</evidence>